<evidence type="ECO:0008006" key="3">
    <source>
        <dbReference type="Google" id="ProtNLM"/>
    </source>
</evidence>
<reference evidence="1 2" key="1">
    <citation type="submission" date="2019-01" db="EMBL/GenBank/DDBJ databases">
        <title>Sequencing of cultivated peanut Arachis hypogaea provides insights into genome evolution and oil improvement.</title>
        <authorList>
            <person name="Chen X."/>
        </authorList>
    </citation>
    <scope>NUCLEOTIDE SEQUENCE [LARGE SCALE GENOMIC DNA]</scope>
    <source>
        <strain evidence="2">cv. Fuhuasheng</strain>
        <tissue evidence="1">Leaves</tissue>
    </source>
</reference>
<dbReference type="PANTHER" id="PTHR31672">
    <property type="entry name" value="BNACNNG10540D PROTEIN"/>
    <property type="match status" value="1"/>
</dbReference>
<dbReference type="Proteomes" id="UP000289738">
    <property type="component" value="Chromosome B08"/>
</dbReference>
<comment type="caution">
    <text evidence="1">The sequence shown here is derived from an EMBL/GenBank/DDBJ whole genome shotgun (WGS) entry which is preliminary data.</text>
</comment>
<dbReference type="AlphaFoldDB" id="A0A444Y0L1"/>
<gene>
    <name evidence="1" type="ORF">Ahy_B08g090690</name>
</gene>
<sequence length="194" mass="22630">MSDIPPRRVPLPYLNDDLLWKILVKTDPKTAGRCRTLNKAWRYKLSTTLFVKMNYQENKNRSTTLIIGVGYPPTNDNSQWLLRTNPQNGKQVQLNLPVNINHFGFYSMIGSNNGNLCIRFFQDGLNSMLLIWNPLTRNVNYVSDEAKKHCCHAVSLYAFGYLFDTIEYRILHVYKRHFSHKSMSWTLYNSFDAA</sequence>
<evidence type="ECO:0000313" key="1">
    <source>
        <dbReference type="EMBL" id="RYQ95416.1"/>
    </source>
</evidence>
<dbReference type="InterPro" id="IPR050796">
    <property type="entry name" value="SCF_F-box_component"/>
</dbReference>
<dbReference type="EMBL" id="SDMP01000018">
    <property type="protein sequence ID" value="RYQ95416.1"/>
    <property type="molecule type" value="Genomic_DNA"/>
</dbReference>
<proteinExistence type="predicted"/>
<dbReference type="InterPro" id="IPR036047">
    <property type="entry name" value="F-box-like_dom_sf"/>
</dbReference>
<dbReference type="PANTHER" id="PTHR31672:SF13">
    <property type="entry name" value="F-BOX PROTEIN CPR30-LIKE"/>
    <property type="match status" value="1"/>
</dbReference>
<dbReference type="SUPFAM" id="SSF81383">
    <property type="entry name" value="F-box domain"/>
    <property type="match status" value="1"/>
</dbReference>
<accession>A0A444Y0L1</accession>
<evidence type="ECO:0000313" key="2">
    <source>
        <dbReference type="Proteomes" id="UP000289738"/>
    </source>
</evidence>
<name>A0A444Y0L1_ARAHY</name>
<organism evidence="1 2">
    <name type="scientific">Arachis hypogaea</name>
    <name type="common">Peanut</name>
    <dbReference type="NCBI Taxonomy" id="3818"/>
    <lineage>
        <taxon>Eukaryota</taxon>
        <taxon>Viridiplantae</taxon>
        <taxon>Streptophyta</taxon>
        <taxon>Embryophyta</taxon>
        <taxon>Tracheophyta</taxon>
        <taxon>Spermatophyta</taxon>
        <taxon>Magnoliopsida</taxon>
        <taxon>eudicotyledons</taxon>
        <taxon>Gunneridae</taxon>
        <taxon>Pentapetalae</taxon>
        <taxon>rosids</taxon>
        <taxon>fabids</taxon>
        <taxon>Fabales</taxon>
        <taxon>Fabaceae</taxon>
        <taxon>Papilionoideae</taxon>
        <taxon>50 kb inversion clade</taxon>
        <taxon>dalbergioids sensu lato</taxon>
        <taxon>Dalbergieae</taxon>
        <taxon>Pterocarpus clade</taxon>
        <taxon>Arachis</taxon>
    </lineage>
</organism>
<dbReference type="OrthoDB" id="1372290at2759"/>
<protein>
    <recommendedName>
        <fullName evidence="3">F-box domain-containing protein</fullName>
    </recommendedName>
</protein>
<keyword evidence="2" id="KW-1185">Reference proteome</keyword>